<proteinExistence type="predicted"/>
<evidence type="ECO:0000256" key="1">
    <source>
        <dbReference type="SAM" id="Coils"/>
    </source>
</evidence>
<gene>
    <name evidence="3" type="ORF">CQR56_1099</name>
</gene>
<keyword evidence="1" id="KW-0175">Coiled coil</keyword>
<evidence type="ECO:0000313" key="4">
    <source>
        <dbReference type="Proteomes" id="UP000233783"/>
    </source>
</evidence>
<feature type="region of interest" description="Disordered" evidence="2">
    <location>
        <begin position="372"/>
        <end position="401"/>
    </location>
</feature>
<comment type="caution">
    <text evidence="3">The sequence shown here is derived from an EMBL/GenBank/DDBJ whole genome shotgun (WGS) entry which is preliminary data.</text>
</comment>
<dbReference type="RefSeq" id="WP_129865787.1">
    <property type="nucleotide sequence ID" value="NZ_PCHB01000011.1"/>
</dbReference>
<protein>
    <submittedName>
        <fullName evidence="3">Uncharacterized protein</fullName>
    </submittedName>
</protein>
<feature type="coiled-coil region" evidence="1">
    <location>
        <begin position="172"/>
        <end position="199"/>
    </location>
</feature>
<dbReference type="EMBL" id="PCHB01000011">
    <property type="protein sequence ID" value="PKU95973.1"/>
    <property type="molecule type" value="Genomic_DNA"/>
</dbReference>
<evidence type="ECO:0000256" key="2">
    <source>
        <dbReference type="SAM" id="MobiDB-lite"/>
    </source>
</evidence>
<accession>A0A2N3QV14</accession>
<feature type="compositionally biased region" description="Acidic residues" evidence="2">
    <location>
        <begin position="383"/>
        <end position="399"/>
    </location>
</feature>
<organism evidence="3 4">
    <name type="scientific">Bifidobacterium pseudolongum subsp. globosum</name>
    <dbReference type="NCBI Taxonomy" id="1690"/>
    <lineage>
        <taxon>Bacteria</taxon>
        <taxon>Bacillati</taxon>
        <taxon>Actinomycetota</taxon>
        <taxon>Actinomycetes</taxon>
        <taxon>Bifidobacteriales</taxon>
        <taxon>Bifidobacteriaceae</taxon>
        <taxon>Bifidobacterium</taxon>
    </lineage>
</organism>
<evidence type="ECO:0000313" key="3">
    <source>
        <dbReference type="EMBL" id="PKU95973.1"/>
    </source>
</evidence>
<name>A0A2N3QV14_9BIFI</name>
<dbReference type="AlphaFoldDB" id="A0A2N3QV14"/>
<sequence length="422" mass="47356">MPMIQCPECGTHIASKACMCPYCGYIGDDPRMPIGAQTVYDPAPQLQFEIERWDSHKKKMDTERVDLAPEDNMKIWDTLKNWKQVQAMLPALAEAVLGMARSEKQWIADIPKYYEKLLKDGQITFRPDKNGQILPHLVGKDGRIVKQVRLKEIVSMPELLPNLQHLETQAALAMIMSQLENVQEQIAQIRGELQQDRLAKADAAWDQLNQALKITDGRRREQAVIIAIGTGTEAKHTLMRHFASCLHLIEGNAGQNEARLIIGDIFKGKSNKERGEIEARMAYDDLVGILNCVRVETEGHVAVGDTEAARRSLKEFAEFIETEQLDDRDTILKIDSRLPSAQKRPEVVDEFDAIAQRTMQLSALTAGESVPKQLLEAYRPPQDDEDEKEDAIAETDEAAEPSVVVTVTGETIGVESYEKEEA</sequence>
<dbReference type="Proteomes" id="UP000233783">
    <property type="component" value="Unassembled WGS sequence"/>
</dbReference>
<reference evidence="3 4" key="1">
    <citation type="submission" date="2017-10" db="EMBL/GenBank/DDBJ databases">
        <title>Bifidobacterium genomics.</title>
        <authorList>
            <person name="Lugli G.A."/>
            <person name="Milani C."/>
            <person name="Mancabelli L."/>
        </authorList>
    </citation>
    <scope>NUCLEOTIDE SEQUENCE [LARGE SCALE GENOMIC DNA]</scope>
    <source>
        <strain evidence="3 4">1744B</strain>
    </source>
</reference>